<dbReference type="Proteomes" id="UP000887116">
    <property type="component" value="Unassembled WGS sequence"/>
</dbReference>
<reference evidence="2" key="1">
    <citation type="submission" date="2020-07" db="EMBL/GenBank/DDBJ databases">
        <title>Multicomponent nature underlies the extraordinary mechanical properties of spider dragline silk.</title>
        <authorList>
            <person name="Kono N."/>
            <person name="Nakamura H."/>
            <person name="Mori M."/>
            <person name="Yoshida Y."/>
            <person name="Ohtoshi R."/>
            <person name="Malay A.D."/>
            <person name="Moran D.A.P."/>
            <person name="Tomita M."/>
            <person name="Numata K."/>
            <person name="Arakawa K."/>
        </authorList>
    </citation>
    <scope>NUCLEOTIDE SEQUENCE</scope>
</reference>
<gene>
    <name evidence="2" type="ORF">TNCT_237841</name>
</gene>
<name>A0A8X6HNI0_TRICU</name>
<evidence type="ECO:0000313" key="2">
    <source>
        <dbReference type="EMBL" id="GFR25565.1"/>
    </source>
</evidence>
<keyword evidence="3" id="KW-1185">Reference proteome</keyword>
<feature type="coiled-coil region" evidence="1">
    <location>
        <begin position="20"/>
        <end position="50"/>
    </location>
</feature>
<dbReference type="AlphaFoldDB" id="A0A8X6HNI0"/>
<sequence length="87" mass="10175">MLKKLINKIEVTINNENEPVDQFEALLEQLKKKKRNLNSLNELIEDILSVDTITEDMEASEEIKEKIIFWKTKPSSKIKRINSDYPG</sequence>
<accession>A0A8X6HNI0</accession>
<keyword evidence="1" id="KW-0175">Coiled coil</keyword>
<evidence type="ECO:0000256" key="1">
    <source>
        <dbReference type="SAM" id="Coils"/>
    </source>
</evidence>
<dbReference type="EMBL" id="BMAO01038537">
    <property type="protein sequence ID" value="GFR25565.1"/>
    <property type="molecule type" value="Genomic_DNA"/>
</dbReference>
<protein>
    <submittedName>
        <fullName evidence="2">Uncharacterized protein</fullName>
    </submittedName>
</protein>
<organism evidence="2 3">
    <name type="scientific">Trichonephila clavata</name>
    <name type="common">Joro spider</name>
    <name type="synonym">Nephila clavata</name>
    <dbReference type="NCBI Taxonomy" id="2740835"/>
    <lineage>
        <taxon>Eukaryota</taxon>
        <taxon>Metazoa</taxon>
        <taxon>Ecdysozoa</taxon>
        <taxon>Arthropoda</taxon>
        <taxon>Chelicerata</taxon>
        <taxon>Arachnida</taxon>
        <taxon>Araneae</taxon>
        <taxon>Araneomorphae</taxon>
        <taxon>Entelegynae</taxon>
        <taxon>Araneoidea</taxon>
        <taxon>Nephilidae</taxon>
        <taxon>Trichonephila</taxon>
    </lineage>
</organism>
<comment type="caution">
    <text evidence="2">The sequence shown here is derived from an EMBL/GenBank/DDBJ whole genome shotgun (WGS) entry which is preliminary data.</text>
</comment>
<evidence type="ECO:0000313" key="3">
    <source>
        <dbReference type="Proteomes" id="UP000887116"/>
    </source>
</evidence>
<proteinExistence type="predicted"/>